<dbReference type="PROSITE" id="PS00019">
    <property type="entry name" value="ACTININ_1"/>
    <property type="match status" value="1"/>
</dbReference>
<dbReference type="PROSITE" id="PS51105">
    <property type="entry name" value="PTS_EIIC_TYPE_3"/>
    <property type="match status" value="1"/>
</dbReference>
<feature type="coiled-coil region" evidence="8">
    <location>
        <begin position="664"/>
        <end position="691"/>
    </location>
</feature>
<evidence type="ECO:0000256" key="8">
    <source>
        <dbReference type="SAM" id="Coils"/>
    </source>
</evidence>
<dbReference type="GO" id="GO:0005886">
    <property type="term" value="C:plasma membrane"/>
    <property type="evidence" value="ECO:0007669"/>
    <property type="project" value="UniProtKB-SubCell"/>
</dbReference>
<evidence type="ECO:0000313" key="12">
    <source>
        <dbReference type="Proteomes" id="UP000254792"/>
    </source>
</evidence>
<dbReference type="EMBL" id="CP031376">
    <property type="protein sequence ID" value="AXK51514.1"/>
    <property type="molecule type" value="Genomic_DNA"/>
</dbReference>
<evidence type="ECO:0000256" key="5">
    <source>
        <dbReference type="ARBA" id="ARBA00022692"/>
    </source>
</evidence>
<evidence type="ECO:0000313" key="11">
    <source>
        <dbReference type="EMBL" id="AXK51514.1"/>
    </source>
</evidence>
<feature type="transmembrane region" description="Helical" evidence="9">
    <location>
        <begin position="471"/>
        <end position="491"/>
    </location>
</feature>
<evidence type="ECO:0000259" key="10">
    <source>
        <dbReference type="PROSITE" id="PS51105"/>
    </source>
</evidence>
<feature type="transmembrane region" description="Helical" evidence="9">
    <location>
        <begin position="153"/>
        <end position="174"/>
    </location>
</feature>
<evidence type="ECO:0000256" key="2">
    <source>
        <dbReference type="ARBA" id="ARBA00022448"/>
    </source>
</evidence>
<dbReference type="GO" id="GO:0009401">
    <property type="term" value="P:phosphoenolpyruvate-dependent sugar phosphotransferase system"/>
    <property type="evidence" value="ECO:0007669"/>
    <property type="project" value="InterPro"/>
</dbReference>
<feature type="transmembrane region" description="Helical" evidence="9">
    <location>
        <begin position="403"/>
        <end position="421"/>
    </location>
</feature>
<protein>
    <submittedName>
        <fullName evidence="11">PTS system, cellobiose-specific IIC component</fullName>
    </submittedName>
</protein>
<dbReference type="AlphaFoldDB" id="A0A345Z4I5"/>
<dbReference type="InterPro" id="IPR003352">
    <property type="entry name" value="PTS_EIIC"/>
</dbReference>
<evidence type="ECO:0000256" key="1">
    <source>
        <dbReference type="ARBA" id="ARBA00004651"/>
    </source>
</evidence>
<name>A0A345Z4I5_9MOLU</name>
<sequence length="735" mass="80386">MAEVEKFDVKKAREKEKEKRTFKQWINESLVPGMAKVGNQRHLAAIRDSFGTMIPLIIAGSIGILINAIIFGGAGSGYVSFLGLICKAANPDVSWDGVTALLADTSNGWGQASKIGGLAFGHINTVTVGMMAIYFAFLFGYFIALSRQFKSPIIAGFVSLSAFLLACMGEVTFFMGAVGLIQAIIFGLLATEFFIYLSGVRALNIKLPDGVPPAVGKSFAVFLPVVITLGTVGAINIIFLSMAIVGGGWFVNSGTYFTLTADQFGKMFGTIDGDNIAAMFGENGSLAAFAEYQQILTPMLQILALDNTIENQKLFVDAYNALGAADQAVWTTAIATLQGHSNFAWLDEAAKMSFFLDSVNQGYIISASFQTVTLGATQFGAGAFIYKIFTSAFIGFATGNGGIGLGIAFVFFTGFFWFFGVHGSNLMAGIFEPIWWMILGINAALVTSMGYEMAAASGQMGVFTKPFFDSYMYVGGSGATLGLLIMTFAVSKRQELREVAKYATPAGIFQINEPTIFGYPLILNPIYVVPFIFAPIVNLIIGWLFSPDVLGVVKYSYVATPWTSPWIFGAVLTSIDFMALIPATICLGVSIIFYFPFVLIDNANYFKKLKESNIEQYNQEMRYYNDPEYRYGVITERKVSANEMKAENALNDAATVNEFWEKRMVNKEKLALAIENNNKKAKAKEEKYLQKATEIKTTRDSKVEQYKPKWDKYMANQAAKAKAKAEKLEAKTQKA</sequence>
<feature type="transmembrane region" description="Helical" evidence="9">
    <location>
        <begin position="566"/>
        <end position="599"/>
    </location>
</feature>
<keyword evidence="7 9" id="KW-0472">Membrane</keyword>
<dbReference type="Pfam" id="PF02378">
    <property type="entry name" value="PTS_EIIC"/>
    <property type="match status" value="1"/>
</dbReference>
<dbReference type="InterPro" id="IPR051088">
    <property type="entry name" value="PTS_Sugar-EIIC/EIIB"/>
</dbReference>
<feature type="transmembrane region" description="Helical" evidence="9">
    <location>
        <begin position="180"/>
        <end position="198"/>
    </location>
</feature>
<feature type="transmembrane region" description="Helical" evidence="9">
    <location>
        <begin position="433"/>
        <end position="451"/>
    </location>
</feature>
<dbReference type="InterPro" id="IPR001589">
    <property type="entry name" value="Actinin_actin-bd_CS"/>
</dbReference>
<gene>
    <name evidence="11" type="primary">celB</name>
    <name evidence="11" type="ORF">SALLE_v1c08440</name>
</gene>
<keyword evidence="4" id="KW-0762">Sugar transport</keyword>
<dbReference type="KEGG" id="salx:SALLE_v1c08440"/>
<evidence type="ECO:0000256" key="9">
    <source>
        <dbReference type="SAM" id="Phobius"/>
    </source>
</evidence>
<keyword evidence="6 9" id="KW-1133">Transmembrane helix</keyword>
<comment type="subcellular location">
    <subcellularLocation>
        <location evidence="1">Cell membrane</location>
        <topology evidence="1">Multi-pass membrane protein</topology>
    </subcellularLocation>
</comment>
<keyword evidence="12" id="KW-1185">Reference proteome</keyword>
<dbReference type="GO" id="GO:1902815">
    <property type="term" value="P:N,N'-diacetylchitobiose import"/>
    <property type="evidence" value="ECO:0007669"/>
    <property type="project" value="TreeGrafter"/>
</dbReference>
<accession>A0A345Z4I5</accession>
<evidence type="ECO:0000256" key="4">
    <source>
        <dbReference type="ARBA" id="ARBA00022597"/>
    </source>
</evidence>
<dbReference type="InterPro" id="IPR004501">
    <property type="entry name" value="PTS_EIIC_3"/>
</dbReference>
<reference evidence="11 12" key="1">
    <citation type="submission" date="2018-07" db="EMBL/GenBank/DDBJ databases">
        <title>Complete genome sequence of Spiroplasma alleghenense PLHS-1 (ATCC 51752).</title>
        <authorList>
            <person name="Chou L."/>
            <person name="Lee T.-Y."/>
            <person name="Tsai Y.-M."/>
            <person name="Kuo C.-H."/>
        </authorList>
    </citation>
    <scope>NUCLEOTIDE SEQUENCE [LARGE SCALE GENOMIC DNA]</scope>
    <source>
        <strain evidence="11 12">PLHS-1</strain>
    </source>
</reference>
<proteinExistence type="predicted"/>
<dbReference type="OrthoDB" id="1550290at2"/>
<dbReference type="RefSeq" id="WP_115558409.1">
    <property type="nucleotide sequence ID" value="NZ_CP031376.1"/>
</dbReference>
<dbReference type="PANTHER" id="PTHR33989">
    <property type="match status" value="1"/>
</dbReference>
<keyword evidence="5 9" id="KW-0812">Transmembrane</keyword>
<dbReference type="GO" id="GO:0008982">
    <property type="term" value="F:protein-N(PI)-phosphohistidine-sugar phosphotransferase activity"/>
    <property type="evidence" value="ECO:0007669"/>
    <property type="project" value="InterPro"/>
</dbReference>
<keyword evidence="3" id="KW-1003">Cell membrane</keyword>
<organism evidence="11 12">
    <name type="scientific">Spiroplasma alleghenense</name>
    <dbReference type="NCBI Taxonomy" id="216931"/>
    <lineage>
        <taxon>Bacteria</taxon>
        <taxon>Bacillati</taxon>
        <taxon>Mycoplasmatota</taxon>
        <taxon>Mollicutes</taxon>
        <taxon>Entomoplasmatales</taxon>
        <taxon>Spiroplasmataceae</taxon>
        <taxon>Spiroplasma</taxon>
    </lineage>
</organism>
<evidence type="ECO:0000256" key="3">
    <source>
        <dbReference type="ARBA" id="ARBA00022475"/>
    </source>
</evidence>
<feature type="transmembrane region" description="Helical" evidence="9">
    <location>
        <begin position="50"/>
        <end position="74"/>
    </location>
</feature>
<feature type="transmembrane region" description="Helical" evidence="9">
    <location>
        <begin position="126"/>
        <end position="146"/>
    </location>
</feature>
<keyword evidence="8" id="KW-0175">Coiled coil</keyword>
<feature type="transmembrane region" description="Helical" evidence="9">
    <location>
        <begin position="219"/>
        <end position="250"/>
    </location>
</feature>
<dbReference type="Proteomes" id="UP000254792">
    <property type="component" value="Chromosome"/>
</dbReference>
<feature type="transmembrane region" description="Helical" evidence="9">
    <location>
        <begin position="526"/>
        <end position="546"/>
    </location>
</feature>
<evidence type="ECO:0000256" key="6">
    <source>
        <dbReference type="ARBA" id="ARBA00022989"/>
    </source>
</evidence>
<evidence type="ECO:0000256" key="7">
    <source>
        <dbReference type="ARBA" id="ARBA00023136"/>
    </source>
</evidence>
<dbReference type="PANTHER" id="PTHR33989:SF4">
    <property type="entry name" value="PTS SYSTEM N,N'-DIACETYLCHITOBIOSE-SPECIFIC EIIC COMPONENT"/>
    <property type="match status" value="1"/>
</dbReference>
<keyword evidence="2" id="KW-0813">Transport</keyword>
<feature type="domain" description="PTS EIIC type-3" evidence="10">
    <location>
        <begin position="26"/>
        <end position="597"/>
    </location>
</feature>